<proteinExistence type="predicted"/>
<keyword evidence="2" id="KW-0489">Methyltransferase</keyword>
<dbReference type="EC" id="2.1.1.297" evidence="2"/>
<name>A0A645B716_9ZZZZ</name>
<evidence type="ECO:0000259" key="1">
    <source>
        <dbReference type="Pfam" id="PF01170"/>
    </source>
</evidence>
<gene>
    <name evidence="2" type="primary">prmC_38</name>
    <name evidence="2" type="ORF">SDC9_105778</name>
</gene>
<dbReference type="Pfam" id="PF01170">
    <property type="entry name" value="UPF0020"/>
    <property type="match status" value="1"/>
</dbReference>
<dbReference type="Gene3D" id="3.40.50.150">
    <property type="entry name" value="Vaccinia Virus protein VP39"/>
    <property type="match status" value="1"/>
</dbReference>
<dbReference type="PANTHER" id="PTHR14911:SF13">
    <property type="entry name" value="TRNA (GUANINE(6)-N2)-METHYLTRANSFERASE THUMP3"/>
    <property type="match status" value="1"/>
</dbReference>
<feature type="domain" description="Ribosomal RNA large subunit methyltransferase K/L-like methyltransferase" evidence="1">
    <location>
        <begin position="181"/>
        <end position="333"/>
    </location>
</feature>
<dbReference type="GO" id="GO:0102559">
    <property type="term" value="F:peptide chain release factor N(5)-glutamine methyltransferase activity"/>
    <property type="evidence" value="ECO:0007669"/>
    <property type="project" value="UniProtKB-EC"/>
</dbReference>
<accession>A0A645B716</accession>
<dbReference type="PANTHER" id="PTHR14911">
    <property type="entry name" value="THUMP DOMAIN-CONTAINING"/>
    <property type="match status" value="1"/>
</dbReference>
<dbReference type="EMBL" id="VSSQ01017038">
    <property type="protein sequence ID" value="MPM58943.1"/>
    <property type="molecule type" value="Genomic_DNA"/>
</dbReference>
<dbReference type="GO" id="GO:0016423">
    <property type="term" value="F:tRNA (guanine) methyltransferase activity"/>
    <property type="evidence" value="ECO:0007669"/>
    <property type="project" value="TreeGrafter"/>
</dbReference>
<organism evidence="2">
    <name type="scientific">bioreactor metagenome</name>
    <dbReference type="NCBI Taxonomy" id="1076179"/>
    <lineage>
        <taxon>unclassified sequences</taxon>
        <taxon>metagenomes</taxon>
        <taxon>ecological metagenomes</taxon>
    </lineage>
</organism>
<dbReference type="SUPFAM" id="SSF53335">
    <property type="entry name" value="S-adenosyl-L-methionine-dependent methyltransferases"/>
    <property type="match status" value="1"/>
</dbReference>
<dbReference type="InterPro" id="IPR029063">
    <property type="entry name" value="SAM-dependent_MTases_sf"/>
</dbReference>
<keyword evidence="2" id="KW-0808">Transferase</keyword>
<dbReference type="AlphaFoldDB" id="A0A645B716"/>
<dbReference type="GO" id="GO:0030488">
    <property type="term" value="P:tRNA methylation"/>
    <property type="evidence" value="ECO:0007669"/>
    <property type="project" value="TreeGrafter"/>
</dbReference>
<reference evidence="2" key="1">
    <citation type="submission" date="2019-08" db="EMBL/GenBank/DDBJ databases">
        <authorList>
            <person name="Kucharzyk K."/>
            <person name="Murdoch R.W."/>
            <person name="Higgins S."/>
            <person name="Loffler F."/>
        </authorList>
    </citation>
    <scope>NUCLEOTIDE SEQUENCE</scope>
</reference>
<sequence length="358" mass="39250">MPAATDETEEKHAQEILEAHEKALAALSRDIPLPQRTRLVAPHELLLVPPVGFGQILFKEVASRGFQADLQPDGVHLVTDQIKTLQEIRCAQEILLPIAANIPADAQTIASFADETLTRPYRIELRNYSGDRAAFIRALSLALGGGDNPSRYADELRVVCNRNLCSVFIRPRNVPDMRFAYRLRSLPASIHPVQAACLARYALSFVSAARPRTLDPFCGSGTLLFELERAAATAMIGVDLSERALDAARENAAAAHSAARFVHKDILKFEPRDPFDLVLSNMPFGNRVGTHSANEALYRDFIHALPKLLVPGGIAVLYTMEHRLLAACLEREPSLTVAAELATEAGGLNPRVTVLRRT</sequence>
<evidence type="ECO:0000313" key="2">
    <source>
        <dbReference type="EMBL" id="MPM58943.1"/>
    </source>
</evidence>
<protein>
    <submittedName>
        <fullName evidence="2">Release factor glutamine methyltransferase</fullName>
        <ecNumber evidence="2">2.1.1.297</ecNumber>
    </submittedName>
</protein>
<dbReference type="InterPro" id="IPR000241">
    <property type="entry name" value="RlmKL-like_Mtase"/>
</dbReference>
<dbReference type="CDD" id="cd02440">
    <property type="entry name" value="AdoMet_MTases"/>
    <property type="match status" value="1"/>
</dbReference>
<comment type="caution">
    <text evidence="2">The sequence shown here is derived from an EMBL/GenBank/DDBJ whole genome shotgun (WGS) entry which is preliminary data.</text>
</comment>